<dbReference type="SUPFAM" id="SSF52833">
    <property type="entry name" value="Thioredoxin-like"/>
    <property type="match status" value="1"/>
</dbReference>
<reference evidence="5" key="2">
    <citation type="journal article" date="2018" name="ISME J.">
        <title>A dynamic microbial community with high functional redundancy inhabits the cold, oxic subseafloor aquifer.</title>
        <authorList>
            <person name="Tully B.J."/>
            <person name="Wheat C.G."/>
            <person name="Glazer B.T."/>
            <person name="Huber J.A."/>
        </authorList>
    </citation>
    <scope>NUCLEOTIDE SEQUENCE</scope>
    <source>
        <strain evidence="5">NORP83</strain>
    </source>
</reference>
<reference key="1">
    <citation type="submission" date="2017-08" db="EMBL/GenBank/DDBJ databases">
        <title>A dynamic microbial community with high functional redundancy inhabits the cold, oxic subseafloor aquifer.</title>
        <authorList>
            <person name="Tully B.J."/>
            <person name="Wheat C.G."/>
            <person name="Glazer B.T."/>
            <person name="Huber J.A."/>
        </authorList>
    </citation>
    <scope>NUCLEOTIDE SEQUENCE [LARGE SCALE GENOMIC DNA]</scope>
</reference>
<dbReference type="CDD" id="cd03034">
    <property type="entry name" value="ArsC_ArsC"/>
    <property type="match status" value="1"/>
</dbReference>
<evidence type="ECO:0000256" key="1">
    <source>
        <dbReference type="ARBA" id="ARBA00007198"/>
    </source>
</evidence>
<evidence type="ECO:0000256" key="3">
    <source>
        <dbReference type="PROSITE-ProRule" id="PRU01282"/>
    </source>
</evidence>
<proteinExistence type="inferred from homology"/>
<protein>
    <recommendedName>
        <fullName evidence="4">Arsenate reductase</fullName>
        <ecNumber evidence="4">1.20.4.1</ecNumber>
    </recommendedName>
</protein>
<dbReference type="PROSITE" id="PS51353">
    <property type="entry name" value="ARSC"/>
    <property type="match status" value="1"/>
</dbReference>
<dbReference type="EC" id="1.20.4.1" evidence="4"/>
<dbReference type="EMBL" id="NVUS01000008">
    <property type="protein sequence ID" value="PCJ01287.1"/>
    <property type="molecule type" value="Genomic_DNA"/>
</dbReference>
<evidence type="ECO:0000313" key="5">
    <source>
        <dbReference type="EMBL" id="PCJ01287.1"/>
    </source>
</evidence>
<dbReference type="AlphaFoldDB" id="A0A2A4Z2N7"/>
<keyword evidence="2 4" id="KW-0560">Oxidoreductase</keyword>
<organism evidence="5">
    <name type="scientific">OCS116 cluster bacterium</name>
    <dbReference type="NCBI Taxonomy" id="2030921"/>
    <lineage>
        <taxon>Bacteria</taxon>
        <taxon>Pseudomonadati</taxon>
        <taxon>Pseudomonadota</taxon>
        <taxon>Alphaproteobacteria</taxon>
        <taxon>OCS116 cluster</taxon>
    </lineage>
</organism>
<comment type="similarity">
    <text evidence="1 3 4">Belongs to the ArsC family.</text>
</comment>
<comment type="catalytic activity">
    <reaction evidence="4">
        <text>[glutaredoxin]-dithiol + arsenate + glutathione + H(+) = glutathionyl-S-S-[glutaredoxin] + arsenite + H2O</text>
        <dbReference type="Rhea" id="RHEA:22016"/>
        <dbReference type="Rhea" id="RHEA-COMP:10729"/>
        <dbReference type="Rhea" id="RHEA-COMP:17668"/>
        <dbReference type="ChEBI" id="CHEBI:15377"/>
        <dbReference type="ChEBI" id="CHEBI:15378"/>
        <dbReference type="ChEBI" id="CHEBI:29242"/>
        <dbReference type="ChEBI" id="CHEBI:29950"/>
        <dbReference type="ChEBI" id="CHEBI:48597"/>
        <dbReference type="ChEBI" id="CHEBI:57925"/>
        <dbReference type="ChEBI" id="CHEBI:146199"/>
        <dbReference type="EC" id="1.20.4.1"/>
    </reaction>
</comment>
<dbReference type="InterPro" id="IPR036249">
    <property type="entry name" value="Thioredoxin-like_sf"/>
</dbReference>
<sequence length="114" mass="12548">MTVTIYHNPRCSKSRAALKYLEDEKIEFDLVTYLDGNLTADGIAAILASLGMSAKDVMRKGEKIYKQLGLENEVDEAKLIAAIATNPILLERPIVVRDGKAAIARPLENVMALF</sequence>
<dbReference type="GO" id="GO:0008794">
    <property type="term" value="F:arsenate reductase (glutaredoxin) activity"/>
    <property type="evidence" value="ECO:0007669"/>
    <property type="project" value="UniProtKB-UniRule"/>
</dbReference>
<dbReference type="PANTHER" id="PTHR30041">
    <property type="entry name" value="ARSENATE REDUCTASE"/>
    <property type="match status" value="1"/>
</dbReference>
<dbReference type="PANTHER" id="PTHR30041:SF4">
    <property type="entry name" value="ARSENATE REDUCTASE"/>
    <property type="match status" value="1"/>
</dbReference>
<gene>
    <name evidence="5" type="primary">arsC</name>
    <name evidence="5" type="ORF">COB13_07985</name>
</gene>
<dbReference type="InterPro" id="IPR006660">
    <property type="entry name" value="Arsenate_reductase-like"/>
</dbReference>
<comment type="caution">
    <text evidence="5">The sequence shown here is derived from an EMBL/GenBank/DDBJ whole genome shotgun (WGS) entry which is preliminary data.</text>
</comment>
<dbReference type="InterPro" id="IPR006659">
    <property type="entry name" value="Arsenate_reductase"/>
</dbReference>
<dbReference type="NCBIfam" id="TIGR00014">
    <property type="entry name" value="arsC"/>
    <property type="match status" value="1"/>
</dbReference>
<dbReference type="Pfam" id="PF03960">
    <property type="entry name" value="ArsC"/>
    <property type="match status" value="1"/>
</dbReference>
<dbReference type="Gene3D" id="3.40.30.10">
    <property type="entry name" value="Glutaredoxin"/>
    <property type="match status" value="1"/>
</dbReference>
<accession>A0A2A4Z2N7</accession>
<evidence type="ECO:0000256" key="4">
    <source>
        <dbReference type="RuleBase" id="RU362029"/>
    </source>
</evidence>
<evidence type="ECO:0000256" key="2">
    <source>
        <dbReference type="ARBA" id="ARBA00023002"/>
    </source>
</evidence>
<name>A0A2A4Z2N7_9PROT</name>